<reference evidence="3 4" key="1">
    <citation type="submission" date="2019-03" db="EMBL/GenBank/DDBJ databases">
        <title>Genomic Encyclopedia of Type Strains, Phase IV (KMG-IV): sequencing the most valuable type-strain genomes for metagenomic binning, comparative biology and taxonomic classification.</title>
        <authorList>
            <person name="Goeker M."/>
        </authorList>
    </citation>
    <scope>NUCLEOTIDE SEQUENCE [LARGE SCALE GENOMIC DNA]</scope>
    <source>
        <strain evidence="3 4">JA181</strain>
    </source>
</reference>
<keyword evidence="1" id="KW-0732">Signal</keyword>
<evidence type="ECO:0000313" key="5">
    <source>
        <dbReference type="Proteomes" id="UP000635853"/>
    </source>
</evidence>
<protein>
    <submittedName>
        <fullName evidence="3">Uncharacterized protein</fullName>
    </submittedName>
</protein>
<evidence type="ECO:0000313" key="4">
    <source>
        <dbReference type="Proteomes" id="UP000295484"/>
    </source>
</evidence>
<gene>
    <name evidence="3" type="ORF">EV657_12179</name>
    <name evidence="2" type="ORF">JMJ92_08170</name>
</gene>
<keyword evidence="5" id="KW-1185">Reference proteome</keyword>
<dbReference type="Proteomes" id="UP000635853">
    <property type="component" value="Unassembled WGS sequence"/>
</dbReference>
<feature type="chain" id="PRO_5020675606" evidence="1">
    <location>
        <begin position="23"/>
        <end position="192"/>
    </location>
</feature>
<reference evidence="5" key="2">
    <citation type="submission" date="2021-01" db="EMBL/GenBank/DDBJ databases">
        <title>Draft genomes of Rhodovulum sulfidophilum.</title>
        <authorList>
            <person name="Guzman M.S."/>
        </authorList>
    </citation>
    <scope>NUCLEOTIDE SEQUENCE [LARGE SCALE GENOMIC DNA]</scope>
    <source>
        <strain evidence="5">AB19</strain>
    </source>
</reference>
<feature type="signal peptide" evidence="1">
    <location>
        <begin position="1"/>
        <end position="22"/>
    </location>
</feature>
<proteinExistence type="predicted"/>
<evidence type="ECO:0000256" key="1">
    <source>
        <dbReference type="SAM" id="SignalP"/>
    </source>
</evidence>
<accession>A0A4R8FFZ1</accession>
<dbReference type="Proteomes" id="UP000295484">
    <property type="component" value="Unassembled WGS sequence"/>
</dbReference>
<name>A0A4R8FFZ1_9RHOB</name>
<dbReference type="EMBL" id="JAESIL010000026">
    <property type="protein sequence ID" value="MBL3578125.1"/>
    <property type="molecule type" value="Genomic_DNA"/>
</dbReference>
<dbReference type="EMBL" id="SOEB01000021">
    <property type="protein sequence ID" value="TDX24904.1"/>
    <property type="molecule type" value="Genomic_DNA"/>
</dbReference>
<evidence type="ECO:0000313" key="2">
    <source>
        <dbReference type="EMBL" id="MBL3578125.1"/>
    </source>
</evidence>
<dbReference type="RefSeq" id="WP_075784586.1">
    <property type="nucleotide sequence ID" value="NZ_JAESIL010000026.1"/>
</dbReference>
<evidence type="ECO:0000313" key="3">
    <source>
        <dbReference type="EMBL" id="TDX24904.1"/>
    </source>
</evidence>
<comment type="caution">
    <text evidence="3">The sequence shown here is derived from an EMBL/GenBank/DDBJ whole genome shotgun (WGS) entry which is preliminary data.</text>
</comment>
<reference evidence="2" key="3">
    <citation type="submission" date="2021-01" db="EMBL/GenBank/DDBJ databases">
        <authorList>
            <person name="Guzman M.S."/>
        </authorList>
    </citation>
    <scope>NUCLEOTIDE SEQUENCE</scope>
    <source>
        <strain evidence="2">AB19</strain>
    </source>
</reference>
<sequence>MIRTAFTFPLLAGLLFAAPAPASDGDAAMAAFLESAIRPWAAAPIVIEAVEAQNAITGGYSQEKIDELDAAWRAQLDSGSSDLISSVTGNAAAEFLRGQVDASNGKVTEVIVMDARGLNVATSGVTSDYWQGDEDKYSMTYSVGPDAVHFGEIELDESTQRYQAQVSFTLVDPDSGAPIGAMTVAVDGAALF</sequence>
<organism evidence="3 4">
    <name type="scientific">Rhodovulum visakhapatnamense</name>
    <dbReference type="NCBI Taxonomy" id="364297"/>
    <lineage>
        <taxon>Bacteria</taxon>
        <taxon>Pseudomonadati</taxon>
        <taxon>Pseudomonadota</taxon>
        <taxon>Alphaproteobacteria</taxon>
        <taxon>Rhodobacterales</taxon>
        <taxon>Paracoccaceae</taxon>
        <taxon>Rhodovulum</taxon>
    </lineage>
</organism>
<dbReference type="AlphaFoldDB" id="A0A4R8FFZ1"/>